<gene>
    <name evidence="2" type="ORF">LWI29_006891</name>
</gene>
<dbReference type="AlphaFoldDB" id="A0AA39T819"/>
<accession>A0AA39T819</accession>
<dbReference type="GO" id="GO:0035251">
    <property type="term" value="F:UDP-glucosyltransferase activity"/>
    <property type="evidence" value="ECO:0007669"/>
    <property type="project" value="InterPro"/>
</dbReference>
<dbReference type="InterPro" id="IPR050481">
    <property type="entry name" value="UDP-glycosyltransf_plant"/>
</dbReference>
<name>A0AA39T819_ACESA</name>
<sequence>MVKEFGLAVEMRLDSRIYDGDDDHLVMADEIARAIRCVMDGDNEVRKKVKEMSVIARKSTLEEMRLDSSREDDGDHIVVADEIARAVRCVMEDDSEIRKKVKEMSEIARKSMLHGGSSFDSIRKFIDLNF</sequence>
<evidence type="ECO:0008006" key="4">
    <source>
        <dbReference type="Google" id="ProtNLM"/>
    </source>
</evidence>
<organism evidence="2 3">
    <name type="scientific">Acer saccharum</name>
    <name type="common">Sugar maple</name>
    <dbReference type="NCBI Taxonomy" id="4024"/>
    <lineage>
        <taxon>Eukaryota</taxon>
        <taxon>Viridiplantae</taxon>
        <taxon>Streptophyta</taxon>
        <taxon>Embryophyta</taxon>
        <taxon>Tracheophyta</taxon>
        <taxon>Spermatophyta</taxon>
        <taxon>Magnoliopsida</taxon>
        <taxon>eudicotyledons</taxon>
        <taxon>Gunneridae</taxon>
        <taxon>Pentapetalae</taxon>
        <taxon>rosids</taxon>
        <taxon>malvids</taxon>
        <taxon>Sapindales</taxon>
        <taxon>Sapindaceae</taxon>
        <taxon>Hippocastanoideae</taxon>
        <taxon>Acereae</taxon>
        <taxon>Acer</taxon>
    </lineage>
</organism>
<dbReference type="PANTHER" id="PTHR48048">
    <property type="entry name" value="GLYCOSYLTRANSFERASE"/>
    <property type="match status" value="1"/>
</dbReference>
<comment type="caution">
    <text evidence="2">The sequence shown here is derived from an EMBL/GenBank/DDBJ whole genome shotgun (WGS) entry which is preliminary data.</text>
</comment>
<dbReference type="PANTHER" id="PTHR48048:SF45">
    <property type="entry name" value="GLYCOSYLTRANSFERASE"/>
    <property type="match status" value="1"/>
</dbReference>
<reference evidence="2" key="1">
    <citation type="journal article" date="2022" name="Plant J.">
        <title>Strategies of tolerance reflected in two North American maple genomes.</title>
        <authorList>
            <person name="McEvoy S.L."/>
            <person name="Sezen U.U."/>
            <person name="Trouern-Trend A."/>
            <person name="McMahon S.M."/>
            <person name="Schaberg P.G."/>
            <person name="Yang J."/>
            <person name="Wegrzyn J.L."/>
            <person name="Swenson N.G."/>
        </authorList>
    </citation>
    <scope>NUCLEOTIDE SEQUENCE</scope>
    <source>
        <strain evidence="2">NS2018</strain>
    </source>
</reference>
<evidence type="ECO:0000313" key="3">
    <source>
        <dbReference type="Proteomes" id="UP001168877"/>
    </source>
</evidence>
<reference evidence="2" key="2">
    <citation type="submission" date="2023-06" db="EMBL/GenBank/DDBJ databases">
        <authorList>
            <person name="Swenson N.G."/>
            <person name="Wegrzyn J.L."/>
            <person name="Mcevoy S.L."/>
        </authorList>
    </citation>
    <scope>NUCLEOTIDE SEQUENCE</scope>
    <source>
        <strain evidence="2">NS2018</strain>
        <tissue evidence="2">Leaf</tissue>
    </source>
</reference>
<proteinExistence type="inferred from homology"/>
<comment type="similarity">
    <text evidence="1">Belongs to the UDP-glycosyltransferase family.</text>
</comment>
<dbReference type="SUPFAM" id="SSF53756">
    <property type="entry name" value="UDP-Glycosyltransferase/glycogen phosphorylase"/>
    <property type="match status" value="2"/>
</dbReference>
<protein>
    <recommendedName>
        <fullName evidence="4">UDP-glycosyltransferase</fullName>
    </recommendedName>
</protein>
<dbReference type="EMBL" id="JAUESC010000002">
    <property type="protein sequence ID" value="KAK0603623.1"/>
    <property type="molecule type" value="Genomic_DNA"/>
</dbReference>
<evidence type="ECO:0000313" key="2">
    <source>
        <dbReference type="EMBL" id="KAK0603623.1"/>
    </source>
</evidence>
<keyword evidence="3" id="KW-1185">Reference proteome</keyword>
<dbReference type="Gene3D" id="3.40.50.2000">
    <property type="entry name" value="Glycogen Phosphorylase B"/>
    <property type="match status" value="3"/>
</dbReference>
<dbReference type="Proteomes" id="UP001168877">
    <property type="component" value="Unassembled WGS sequence"/>
</dbReference>
<evidence type="ECO:0000256" key="1">
    <source>
        <dbReference type="ARBA" id="ARBA00009995"/>
    </source>
</evidence>